<dbReference type="CDD" id="cd05015">
    <property type="entry name" value="SIS_PGI_1"/>
    <property type="match status" value="1"/>
</dbReference>
<comment type="caution">
    <text evidence="9">The sequence shown here is derived from an EMBL/GenBank/DDBJ whole genome shotgun (WGS) entry which is preliminary data.</text>
</comment>
<dbReference type="PROSITE" id="PS00174">
    <property type="entry name" value="P_GLUCOSE_ISOMERASE_2"/>
    <property type="match status" value="1"/>
</dbReference>
<dbReference type="EMBL" id="JBCITM010000023">
    <property type="protein sequence ID" value="MEN1761882.1"/>
    <property type="molecule type" value="Genomic_DNA"/>
</dbReference>
<proteinExistence type="inferred from homology"/>
<comment type="subcellular location">
    <subcellularLocation>
        <location evidence="7">Cytoplasm</location>
    </subcellularLocation>
</comment>
<dbReference type="InterPro" id="IPR035482">
    <property type="entry name" value="SIS_PGI_2"/>
</dbReference>
<dbReference type="InterPro" id="IPR046348">
    <property type="entry name" value="SIS_dom_sf"/>
</dbReference>
<dbReference type="PANTHER" id="PTHR11469:SF1">
    <property type="entry name" value="GLUCOSE-6-PHOSPHATE ISOMERASE"/>
    <property type="match status" value="1"/>
</dbReference>
<evidence type="ECO:0000256" key="1">
    <source>
        <dbReference type="ARBA" id="ARBA00004926"/>
    </source>
</evidence>
<evidence type="ECO:0000256" key="6">
    <source>
        <dbReference type="ARBA" id="ARBA00029321"/>
    </source>
</evidence>
<dbReference type="Pfam" id="PF00342">
    <property type="entry name" value="PGI"/>
    <property type="match status" value="1"/>
</dbReference>
<dbReference type="EC" id="5.3.1.9" evidence="7"/>
<evidence type="ECO:0000256" key="5">
    <source>
        <dbReference type="ARBA" id="ARBA00023235"/>
    </source>
</evidence>
<dbReference type="Gene3D" id="3.40.50.10490">
    <property type="entry name" value="Glucose-6-phosphate isomerase like protein, domain 1"/>
    <property type="match status" value="2"/>
</dbReference>
<reference evidence="9 10" key="1">
    <citation type="submission" date="2024-04" db="EMBL/GenBank/DDBJ databases">
        <title>Genome sequencing and metabolic network reconstruction of aminoacids and betaine degradation by Anoxynatronum sibiricum.</title>
        <authorList>
            <person name="Detkova E.N."/>
            <person name="Boltjanskaja Y.V."/>
            <person name="Mardanov A.V."/>
            <person name="Kevbrin V."/>
        </authorList>
    </citation>
    <scope>NUCLEOTIDE SEQUENCE [LARGE SCALE GENOMIC DNA]</scope>
    <source>
        <strain evidence="9 10">Z-7981</strain>
    </source>
</reference>
<protein>
    <recommendedName>
        <fullName evidence="7">Glucose-6-phosphate isomerase</fullName>
        <shortName evidence="7">GPI</shortName>
        <ecNumber evidence="7">5.3.1.9</ecNumber>
    </recommendedName>
    <alternativeName>
        <fullName evidence="7">Phosphoglucose isomerase</fullName>
        <shortName evidence="7">PGI</shortName>
    </alternativeName>
    <alternativeName>
        <fullName evidence="7">Phosphohexose isomerase</fullName>
        <shortName evidence="7">PHI</shortName>
    </alternativeName>
</protein>
<keyword evidence="7" id="KW-0963">Cytoplasm</keyword>
<dbReference type="GO" id="GO:0004347">
    <property type="term" value="F:glucose-6-phosphate isomerase activity"/>
    <property type="evidence" value="ECO:0007669"/>
    <property type="project" value="UniProtKB-EC"/>
</dbReference>
<keyword evidence="10" id="KW-1185">Reference proteome</keyword>
<sequence length="441" mass="48648">MEQLFFDDGMAGSLLRQHELEDLKAQLEAVDRMLDEKDGPGSEFLGWLDWPTQLETTELKRIHKVAEHLQGLADVLVVIGIGGSYLGARAAIEMLTPAFGNSKGMEIQYAGHHLNGDYLKELLAYLENKQVAVNVISKSGTTTEPAIAFRLIKEMMERKYGKSGAKERVVVTTDSARGALKNLADKEGYETFVIPDDIGGRYSVLTPVGLLPIAAAGIDIEAMMRGAREAQALYLDQPILDNACYRYAAIRNILHRKGKTTEVLATFDPAFQYLGEWWKQLFGESEGKDHMGIFPASLQMTTDLHSMGQYVQDGQRILFETMVLVADNGQELLIPDTGEDDDGLGYLAGKPVSLVNHKAMEGTAMAHMDGGVPVLKITIPEKSAYWTGHLFYFFMKACAVSGYLLGVNPFNQPGVEAYKANMFALLGKPGSETLKEELERR</sequence>
<comment type="pathway">
    <text evidence="7">Carbohydrate biosynthesis; gluconeogenesis.</text>
</comment>
<dbReference type="InterPro" id="IPR001672">
    <property type="entry name" value="G6P_Isomerase"/>
</dbReference>
<dbReference type="CDD" id="cd05016">
    <property type="entry name" value="SIS_PGI_2"/>
    <property type="match status" value="1"/>
</dbReference>
<evidence type="ECO:0000256" key="4">
    <source>
        <dbReference type="ARBA" id="ARBA00023152"/>
    </source>
</evidence>
<dbReference type="InterPro" id="IPR035476">
    <property type="entry name" value="SIS_PGI_1"/>
</dbReference>
<keyword evidence="5 7" id="KW-0413">Isomerase</keyword>
<dbReference type="PANTHER" id="PTHR11469">
    <property type="entry name" value="GLUCOSE-6-PHOSPHATE ISOMERASE"/>
    <property type="match status" value="1"/>
</dbReference>
<comment type="catalytic activity">
    <reaction evidence="6 7 8">
        <text>alpha-D-glucose 6-phosphate = beta-D-fructose 6-phosphate</text>
        <dbReference type="Rhea" id="RHEA:11816"/>
        <dbReference type="ChEBI" id="CHEBI:57634"/>
        <dbReference type="ChEBI" id="CHEBI:58225"/>
        <dbReference type="EC" id="5.3.1.9"/>
    </reaction>
</comment>
<gene>
    <name evidence="7" type="primary">pgi</name>
    <name evidence="9" type="ORF">AAIG11_15450</name>
</gene>
<comment type="pathway">
    <text evidence="1 7 8">Carbohydrate degradation; glycolysis; D-glyceraldehyde 3-phosphate and glycerone phosphate from D-glucose: step 2/4.</text>
</comment>
<dbReference type="InterPro" id="IPR018189">
    <property type="entry name" value="Phosphoglucose_isomerase_CS"/>
</dbReference>
<comment type="similarity">
    <text evidence="2 7 8">Belongs to the GPI family.</text>
</comment>
<name>A0ABU9VXK7_9CLOT</name>
<evidence type="ECO:0000256" key="7">
    <source>
        <dbReference type="HAMAP-Rule" id="MF_00473"/>
    </source>
</evidence>
<feature type="active site" description="Proton donor" evidence="7">
    <location>
        <position position="284"/>
    </location>
</feature>
<comment type="caution">
    <text evidence="7">Lacks conserved residue(s) required for the propagation of feature annotation.</text>
</comment>
<evidence type="ECO:0000313" key="9">
    <source>
        <dbReference type="EMBL" id="MEN1761882.1"/>
    </source>
</evidence>
<organism evidence="9 10">
    <name type="scientific">Anoxynatronum sibiricum</name>
    <dbReference type="NCBI Taxonomy" id="210623"/>
    <lineage>
        <taxon>Bacteria</taxon>
        <taxon>Bacillati</taxon>
        <taxon>Bacillota</taxon>
        <taxon>Clostridia</taxon>
        <taxon>Eubacteriales</taxon>
        <taxon>Clostridiaceae</taxon>
        <taxon>Anoxynatronum</taxon>
    </lineage>
</organism>
<dbReference type="PRINTS" id="PR00662">
    <property type="entry name" value="G6PISOMERASE"/>
</dbReference>
<dbReference type="PROSITE" id="PS00765">
    <property type="entry name" value="P_GLUCOSE_ISOMERASE_1"/>
    <property type="match status" value="1"/>
</dbReference>
<keyword evidence="4 7" id="KW-0324">Glycolysis</keyword>
<evidence type="ECO:0000256" key="2">
    <source>
        <dbReference type="ARBA" id="ARBA00006604"/>
    </source>
</evidence>
<feature type="active site" evidence="7">
    <location>
        <position position="419"/>
    </location>
</feature>
<evidence type="ECO:0000256" key="8">
    <source>
        <dbReference type="RuleBase" id="RU000612"/>
    </source>
</evidence>
<comment type="function">
    <text evidence="7">Catalyzes the reversible isomerization of glucose-6-phosphate to fructose-6-phosphate.</text>
</comment>
<dbReference type="RefSeq" id="WP_343187166.1">
    <property type="nucleotide sequence ID" value="NZ_JBCITM010000023.1"/>
</dbReference>
<dbReference type="NCBIfam" id="NF010697">
    <property type="entry name" value="PRK14097.1"/>
    <property type="match status" value="1"/>
</dbReference>
<dbReference type="Proteomes" id="UP001407405">
    <property type="component" value="Unassembled WGS sequence"/>
</dbReference>
<evidence type="ECO:0000313" key="10">
    <source>
        <dbReference type="Proteomes" id="UP001407405"/>
    </source>
</evidence>
<dbReference type="PROSITE" id="PS51463">
    <property type="entry name" value="P_GLUCOSE_ISOMERASE_3"/>
    <property type="match status" value="1"/>
</dbReference>
<keyword evidence="3 7" id="KW-0312">Gluconeogenesis</keyword>
<evidence type="ECO:0000256" key="3">
    <source>
        <dbReference type="ARBA" id="ARBA00022432"/>
    </source>
</evidence>
<accession>A0ABU9VXK7</accession>
<dbReference type="SUPFAM" id="SSF53697">
    <property type="entry name" value="SIS domain"/>
    <property type="match status" value="1"/>
</dbReference>
<dbReference type="HAMAP" id="MF_00473">
    <property type="entry name" value="G6P_isomerase"/>
    <property type="match status" value="1"/>
</dbReference>